<dbReference type="AlphaFoldDB" id="R7QP94"/>
<dbReference type="EMBL" id="HG002054">
    <property type="protein sequence ID" value="CDF39588.1"/>
    <property type="molecule type" value="Genomic_DNA"/>
</dbReference>
<dbReference type="RefSeq" id="XP_005709882.1">
    <property type="nucleotide sequence ID" value="XM_005709825.1"/>
</dbReference>
<dbReference type="Proteomes" id="UP000012073">
    <property type="component" value="Unassembled WGS sequence"/>
</dbReference>
<protein>
    <submittedName>
        <fullName evidence="2">Uncharacterized protein</fullName>
    </submittedName>
</protein>
<organism evidence="2 3">
    <name type="scientific">Chondrus crispus</name>
    <name type="common">Carrageen Irish moss</name>
    <name type="synonym">Polymorpha crispa</name>
    <dbReference type="NCBI Taxonomy" id="2769"/>
    <lineage>
        <taxon>Eukaryota</taxon>
        <taxon>Rhodophyta</taxon>
        <taxon>Florideophyceae</taxon>
        <taxon>Rhodymeniophycidae</taxon>
        <taxon>Gigartinales</taxon>
        <taxon>Gigartinaceae</taxon>
        <taxon>Chondrus</taxon>
    </lineage>
</organism>
<proteinExistence type="predicted"/>
<dbReference type="KEGG" id="ccp:CHC_T00006671001"/>
<feature type="region of interest" description="Disordered" evidence="1">
    <location>
        <begin position="1"/>
        <end position="27"/>
    </location>
</feature>
<dbReference type="GeneID" id="17317599"/>
<keyword evidence="3" id="KW-1185">Reference proteome</keyword>
<sequence length="96" mass="10293">MDSRRLSEAVSALARRTGGGSMPGKRSGHCVERCCASAKAEERAKSRRWMSMAVGAGEMATRNLAPSGEHTRMSRVRVRCTVSVSDIATLYCCPGS</sequence>
<accession>R7QP94</accession>
<evidence type="ECO:0000256" key="1">
    <source>
        <dbReference type="SAM" id="MobiDB-lite"/>
    </source>
</evidence>
<evidence type="ECO:0000313" key="2">
    <source>
        <dbReference type="EMBL" id="CDF39588.1"/>
    </source>
</evidence>
<gene>
    <name evidence="2" type="ORF">CHC_T00006671001</name>
</gene>
<evidence type="ECO:0000313" key="3">
    <source>
        <dbReference type="Proteomes" id="UP000012073"/>
    </source>
</evidence>
<reference evidence="3" key="1">
    <citation type="journal article" date="2013" name="Proc. Natl. Acad. Sci. U.S.A.">
        <title>Genome structure and metabolic features in the red seaweed Chondrus crispus shed light on evolution of the Archaeplastida.</title>
        <authorList>
            <person name="Collen J."/>
            <person name="Porcel B."/>
            <person name="Carre W."/>
            <person name="Ball S.G."/>
            <person name="Chaparro C."/>
            <person name="Tonon T."/>
            <person name="Barbeyron T."/>
            <person name="Michel G."/>
            <person name="Noel B."/>
            <person name="Valentin K."/>
            <person name="Elias M."/>
            <person name="Artiguenave F."/>
            <person name="Arun A."/>
            <person name="Aury J.M."/>
            <person name="Barbosa-Neto J.F."/>
            <person name="Bothwell J.H."/>
            <person name="Bouget F.Y."/>
            <person name="Brillet L."/>
            <person name="Cabello-Hurtado F."/>
            <person name="Capella-Gutierrez S."/>
            <person name="Charrier B."/>
            <person name="Cladiere L."/>
            <person name="Cock J.M."/>
            <person name="Coelho S.M."/>
            <person name="Colleoni C."/>
            <person name="Czjzek M."/>
            <person name="Da Silva C."/>
            <person name="Delage L."/>
            <person name="Denoeud F."/>
            <person name="Deschamps P."/>
            <person name="Dittami S.M."/>
            <person name="Gabaldon T."/>
            <person name="Gachon C.M."/>
            <person name="Groisillier A."/>
            <person name="Herve C."/>
            <person name="Jabbari K."/>
            <person name="Katinka M."/>
            <person name="Kloareg B."/>
            <person name="Kowalczyk N."/>
            <person name="Labadie K."/>
            <person name="Leblanc C."/>
            <person name="Lopez P.J."/>
            <person name="McLachlan D.H."/>
            <person name="Meslet-Cladiere L."/>
            <person name="Moustafa A."/>
            <person name="Nehr Z."/>
            <person name="Nyvall Collen P."/>
            <person name="Panaud O."/>
            <person name="Partensky F."/>
            <person name="Poulain J."/>
            <person name="Rensing S.A."/>
            <person name="Rousvoal S."/>
            <person name="Samson G."/>
            <person name="Symeonidi A."/>
            <person name="Weissenbach J."/>
            <person name="Zambounis A."/>
            <person name="Wincker P."/>
            <person name="Boyen C."/>
        </authorList>
    </citation>
    <scope>NUCLEOTIDE SEQUENCE [LARGE SCALE GENOMIC DNA]</scope>
    <source>
        <strain evidence="3">cv. Stackhouse</strain>
    </source>
</reference>
<dbReference type="Gramene" id="CDF39588">
    <property type="protein sequence ID" value="CDF39588"/>
    <property type="gene ID" value="CHC_T00006671001"/>
</dbReference>
<name>R7QP94_CHOCR</name>